<dbReference type="Proteomes" id="UP000295499">
    <property type="component" value="Unassembled WGS sequence"/>
</dbReference>
<dbReference type="RefSeq" id="WP_133552717.1">
    <property type="nucleotide sequence ID" value="NZ_SNWM01000001.1"/>
</dbReference>
<dbReference type="InterPro" id="IPR016163">
    <property type="entry name" value="Ald_DH_C"/>
</dbReference>
<evidence type="ECO:0000313" key="4">
    <source>
        <dbReference type="Proteomes" id="UP000295499"/>
    </source>
</evidence>
<dbReference type="OrthoDB" id="9770537at2"/>
<organism evidence="3 4">
    <name type="scientific">Pedobacter duraquae</name>
    <dbReference type="NCBI Taxonomy" id="425511"/>
    <lineage>
        <taxon>Bacteria</taxon>
        <taxon>Pseudomonadati</taxon>
        <taxon>Bacteroidota</taxon>
        <taxon>Sphingobacteriia</taxon>
        <taxon>Sphingobacteriales</taxon>
        <taxon>Sphingobacteriaceae</taxon>
        <taxon>Pedobacter</taxon>
    </lineage>
</organism>
<dbReference type="Pfam" id="PF00171">
    <property type="entry name" value="Aldedh"/>
    <property type="match status" value="1"/>
</dbReference>
<dbReference type="SUPFAM" id="SSF53720">
    <property type="entry name" value="ALDH-like"/>
    <property type="match status" value="1"/>
</dbReference>
<dbReference type="Gene3D" id="3.40.605.10">
    <property type="entry name" value="Aldehyde Dehydrogenase, Chain A, domain 1"/>
    <property type="match status" value="1"/>
</dbReference>
<dbReference type="InterPro" id="IPR044151">
    <property type="entry name" value="ALDH_KGSADH"/>
</dbReference>
<keyword evidence="4" id="KW-1185">Reference proteome</keyword>
<evidence type="ECO:0000259" key="2">
    <source>
        <dbReference type="Pfam" id="PF00171"/>
    </source>
</evidence>
<accession>A0A4R6IRV9</accession>
<comment type="caution">
    <text evidence="3">The sequence shown here is derived from an EMBL/GenBank/DDBJ whole genome shotgun (WGS) entry which is preliminary data.</text>
</comment>
<dbReference type="PANTHER" id="PTHR43353:SF3">
    <property type="entry name" value="ALDEHYDE DEHYDROGENASE-RELATED"/>
    <property type="match status" value="1"/>
</dbReference>
<dbReference type="Gene3D" id="3.40.309.10">
    <property type="entry name" value="Aldehyde Dehydrogenase, Chain A, domain 2"/>
    <property type="match status" value="1"/>
</dbReference>
<evidence type="ECO:0000256" key="1">
    <source>
        <dbReference type="ARBA" id="ARBA00023002"/>
    </source>
</evidence>
<name>A0A4R6IRV9_9SPHI</name>
<evidence type="ECO:0000313" key="3">
    <source>
        <dbReference type="EMBL" id="TDO24595.1"/>
    </source>
</evidence>
<gene>
    <name evidence="3" type="ORF">CLV32_0884</name>
</gene>
<dbReference type="InterPro" id="IPR016162">
    <property type="entry name" value="Ald_DH_N"/>
</dbReference>
<feature type="domain" description="Aldehyde dehydrogenase" evidence="2">
    <location>
        <begin position="19"/>
        <end position="466"/>
    </location>
</feature>
<dbReference type="GO" id="GO:0016620">
    <property type="term" value="F:oxidoreductase activity, acting on the aldehyde or oxo group of donors, NAD or NADP as acceptor"/>
    <property type="evidence" value="ECO:0007669"/>
    <property type="project" value="InterPro"/>
</dbReference>
<dbReference type="PANTHER" id="PTHR43353">
    <property type="entry name" value="SUCCINATE-SEMIALDEHYDE DEHYDROGENASE, MITOCHONDRIAL"/>
    <property type="match status" value="1"/>
</dbReference>
<dbReference type="InterPro" id="IPR016161">
    <property type="entry name" value="Ald_DH/histidinol_DH"/>
</dbReference>
<proteinExistence type="predicted"/>
<dbReference type="InterPro" id="IPR015590">
    <property type="entry name" value="Aldehyde_DH_dom"/>
</dbReference>
<protein>
    <submittedName>
        <fullName evidence="3">NADP-dependent aldehyde dehydrogenase</fullName>
    </submittedName>
</protein>
<sequence>MNFGENIIGFSGSGCGTDVIRSVDPTTGNQSGDFFVATQAEVDQAGQKASEAFQVYRKKTGLEKARFLEAIADEIIAIGDELIIVCSRESGLPGGRITGERGRTTGQLRMFAALLKEGSWLGARIETADPGRLPLPKPDIRSMQIALGPVVVFGASNFPLAFSVAGGDTSSALAAGCSVIVKAHPAHPETSWLIGRAIQKAAKSTDMPDGVFSLLFGDGPVLGGQLVQQPEVKAIAFTGSFAAGKAIFDLAARRPIPIPVYAEMGSTNPVFILPEALKHQADHLAKGFSASVTLGVGQFCTNPGLLIYEDDESAVVFLDHLASEFSQTSGGVMLTSNIYDAYTRGVESRTGLHGVELFTRGAATDHKNTAEPMLFKISGETFEAQPELAEEVFGPTSVAVEAKSKEELLNIARGLSGNLTATVHGTPVDLEEYKLLLEILEQKVGRILINGYPTGVEVCSAMVHGGPYPATTDSRSTSVGTAAIERFTRPVCYQNMPDALLPEALKDANPLHIWRLINGSQSKEII</sequence>
<keyword evidence="1" id="KW-0560">Oxidoreductase</keyword>
<dbReference type="InterPro" id="IPR050740">
    <property type="entry name" value="Aldehyde_DH_Superfamily"/>
</dbReference>
<reference evidence="3 4" key="1">
    <citation type="submission" date="2019-03" db="EMBL/GenBank/DDBJ databases">
        <title>Genomic Encyclopedia of Archaeal and Bacterial Type Strains, Phase II (KMG-II): from individual species to whole genera.</title>
        <authorList>
            <person name="Goeker M."/>
        </authorList>
    </citation>
    <scope>NUCLEOTIDE SEQUENCE [LARGE SCALE GENOMIC DNA]</scope>
    <source>
        <strain evidence="3 4">DSM 19034</strain>
    </source>
</reference>
<dbReference type="CDD" id="cd07129">
    <property type="entry name" value="ALDH_KGSADH"/>
    <property type="match status" value="1"/>
</dbReference>
<dbReference type="AlphaFoldDB" id="A0A4R6IRV9"/>
<dbReference type="EMBL" id="SNWM01000001">
    <property type="protein sequence ID" value="TDO24595.1"/>
    <property type="molecule type" value="Genomic_DNA"/>
</dbReference>